<dbReference type="PROSITE" id="PS51257">
    <property type="entry name" value="PROKAR_LIPOPROTEIN"/>
    <property type="match status" value="1"/>
</dbReference>
<keyword evidence="4" id="KW-1185">Reference proteome</keyword>
<dbReference type="OrthoDB" id="6106414at2"/>
<keyword evidence="2" id="KW-0732">Signal</keyword>
<name>A0A378I839_9GAMM</name>
<proteinExistence type="predicted"/>
<feature type="chain" id="PRO_5016936897" description="Lipoprotein" evidence="2">
    <location>
        <begin position="21"/>
        <end position="66"/>
    </location>
</feature>
<dbReference type="EMBL" id="UGNV01000001">
    <property type="protein sequence ID" value="STX28554.1"/>
    <property type="molecule type" value="Genomic_DNA"/>
</dbReference>
<gene>
    <name evidence="3" type="ORF">NCTC13315_01084</name>
</gene>
<protein>
    <recommendedName>
        <fullName evidence="5">Lipoprotein</fullName>
    </recommendedName>
</protein>
<reference evidence="3 4" key="1">
    <citation type="submission" date="2018-06" db="EMBL/GenBank/DDBJ databases">
        <authorList>
            <consortium name="Pathogen Informatics"/>
            <person name="Doyle S."/>
        </authorList>
    </citation>
    <scope>NUCLEOTIDE SEQUENCE [LARGE SCALE GENOMIC DNA]</scope>
    <source>
        <strain evidence="3 4">NCTC13315</strain>
    </source>
</reference>
<dbReference type="Proteomes" id="UP000254968">
    <property type="component" value="Unassembled WGS sequence"/>
</dbReference>
<feature type="signal peptide" evidence="2">
    <location>
        <begin position="1"/>
        <end position="20"/>
    </location>
</feature>
<dbReference type="RefSeq" id="WP_115302292.1">
    <property type="nucleotide sequence ID" value="NZ_CAAAHO010000001.1"/>
</dbReference>
<dbReference type="AlphaFoldDB" id="A0A378I839"/>
<evidence type="ECO:0000313" key="3">
    <source>
        <dbReference type="EMBL" id="STX28554.1"/>
    </source>
</evidence>
<evidence type="ECO:0000256" key="2">
    <source>
        <dbReference type="SAM" id="SignalP"/>
    </source>
</evidence>
<evidence type="ECO:0008006" key="5">
    <source>
        <dbReference type="Google" id="ProtNLM"/>
    </source>
</evidence>
<organism evidence="3 4">
    <name type="scientific">Legionella beliardensis</name>
    <dbReference type="NCBI Taxonomy" id="91822"/>
    <lineage>
        <taxon>Bacteria</taxon>
        <taxon>Pseudomonadati</taxon>
        <taxon>Pseudomonadota</taxon>
        <taxon>Gammaproteobacteria</taxon>
        <taxon>Legionellales</taxon>
        <taxon>Legionellaceae</taxon>
        <taxon>Legionella</taxon>
    </lineage>
</organism>
<accession>A0A378I839</accession>
<evidence type="ECO:0000256" key="1">
    <source>
        <dbReference type="SAM" id="MobiDB-lite"/>
    </source>
</evidence>
<evidence type="ECO:0000313" key="4">
    <source>
        <dbReference type="Proteomes" id="UP000254968"/>
    </source>
</evidence>
<sequence length="66" mass="7242">MKNFKKLIACLMTVSVFFLAGCQEGPAEKQGKKIDNTVENIKDKIQNKGPAQKAGEKLDDMTGNNN</sequence>
<feature type="region of interest" description="Disordered" evidence="1">
    <location>
        <begin position="44"/>
        <end position="66"/>
    </location>
</feature>